<comment type="caution">
    <text evidence="1">The sequence shown here is derived from an EMBL/GenBank/DDBJ whole genome shotgun (WGS) entry which is preliminary data.</text>
</comment>
<dbReference type="Proteomes" id="UP000237511">
    <property type="component" value="Unassembled WGS sequence"/>
</dbReference>
<dbReference type="EMBL" id="LODU01000012">
    <property type="protein sequence ID" value="POH34227.1"/>
    <property type="molecule type" value="Genomic_DNA"/>
</dbReference>
<sequence>MVVLDLDRIHRHLAEESYETLGFDRRLFCALAVFAISDVFTLPADFGRRLVAELTKGMRQLLNPLTPWMLPM</sequence>
<dbReference type="RefSeq" id="WP_097524425.1">
    <property type="nucleotide sequence ID" value="NZ_LODU01000012.1"/>
</dbReference>
<proteinExistence type="predicted"/>
<reference evidence="1 2" key="1">
    <citation type="journal article" date="2014" name="Syst. Appl. Microbiol.">
        <title>Microsymbionts of Phaseolus vulgaris in acid and alkaline soils of Mexico.</title>
        <authorList>
            <person name="Verastegui-Valdes M.M."/>
            <person name="Zhang Y.J."/>
            <person name="Rivera-Orduna F.N."/>
            <person name="Cheng H.P."/>
            <person name="Sui X.H."/>
            <person name="Wang E.T."/>
        </authorList>
    </citation>
    <scope>NUCLEOTIDE SEQUENCE [LARGE SCALE GENOMIC DNA]</scope>
    <source>
        <strain evidence="1 2">FG01</strain>
    </source>
</reference>
<organism evidence="1 2">
    <name type="scientific">Sinorhizobium americanum</name>
    <dbReference type="NCBI Taxonomy" id="194963"/>
    <lineage>
        <taxon>Bacteria</taxon>
        <taxon>Pseudomonadati</taxon>
        <taxon>Pseudomonadota</taxon>
        <taxon>Alphaproteobacteria</taxon>
        <taxon>Hyphomicrobiales</taxon>
        <taxon>Rhizobiaceae</taxon>
        <taxon>Sinorhizobium/Ensifer group</taxon>
        <taxon>Sinorhizobium</taxon>
    </lineage>
</organism>
<evidence type="ECO:0000313" key="1">
    <source>
        <dbReference type="EMBL" id="POH34227.1"/>
    </source>
</evidence>
<name>A0A2S3YRG5_9HYPH</name>
<accession>A0A2S3YRG5</accession>
<dbReference type="AlphaFoldDB" id="A0A2S3YRG5"/>
<gene>
    <name evidence="1" type="ORF">ATY31_07085</name>
</gene>
<protein>
    <submittedName>
        <fullName evidence="1">Uncharacterized protein</fullName>
    </submittedName>
</protein>
<evidence type="ECO:0000313" key="2">
    <source>
        <dbReference type="Proteomes" id="UP000237511"/>
    </source>
</evidence>